<dbReference type="AlphaFoldDB" id="A0A1I3I7M8"/>
<dbReference type="EMBL" id="FORG01000001">
    <property type="protein sequence ID" value="SFI43867.1"/>
    <property type="molecule type" value="Genomic_DNA"/>
</dbReference>
<evidence type="ECO:0000313" key="4">
    <source>
        <dbReference type="Proteomes" id="UP000224607"/>
    </source>
</evidence>
<proteinExistence type="predicted"/>
<reference evidence="2" key="2">
    <citation type="submission" date="2016-10" db="EMBL/GenBank/DDBJ databases">
        <authorList>
            <person name="de Groot N.N."/>
        </authorList>
    </citation>
    <scope>NUCLEOTIDE SEQUENCE [LARGE SCALE GENOMIC DNA]</scope>
    <source>
        <strain evidence="2">DSM 17908</strain>
    </source>
</reference>
<evidence type="ECO:0000313" key="3">
    <source>
        <dbReference type="Proteomes" id="UP000198919"/>
    </source>
</evidence>
<dbReference type="Proteomes" id="UP000198919">
    <property type="component" value="Unassembled WGS sequence"/>
</dbReference>
<gene>
    <name evidence="2" type="ORF">SAMN05421680_101223</name>
    <name evidence="1" type="ORF">Xmau_02725</name>
</gene>
<dbReference type="EMBL" id="NITY01000010">
    <property type="protein sequence ID" value="PHM39383.1"/>
    <property type="molecule type" value="Genomic_DNA"/>
</dbReference>
<reference evidence="1 4" key="3">
    <citation type="journal article" date="2017" name="Nat. Microbiol.">
        <title>Natural product diversity associated with the nematode symbionts Photorhabdus and Xenorhabdus.</title>
        <authorList>
            <person name="Tobias N.J."/>
            <person name="Wolff H."/>
            <person name="Djahanschiri B."/>
            <person name="Grundmann F."/>
            <person name="Kronenwerth M."/>
            <person name="Shi Y.M."/>
            <person name="Simonyi S."/>
            <person name="Grun P."/>
            <person name="Shapiro-Ilan D."/>
            <person name="Pidot S.J."/>
            <person name="Stinear T.P."/>
            <person name="Ebersberger I."/>
            <person name="Bode H.B."/>
        </authorList>
    </citation>
    <scope>NUCLEOTIDE SEQUENCE [LARGE SCALE GENOMIC DNA]</scope>
    <source>
        <strain evidence="1 4">DSM 17908</strain>
    </source>
</reference>
<sequence length="81" mass="9444">MPIIAFNSINPLLFSDVTPRRSIKKCEKVTAFIKKIEIKIACLFWVHCVNHLFRYQKNICLRIVNNAVINRAITSSPKKMR</sequence>
<evidence type="ECO:0000313" key="1">
    <source>
        <dbReference type="EMBL" id="PHM39383.1"/>
    </source>
</evidence>
<accession>A0A1I3I7M8</accession>
<reference evidence="3" key="1">
    <citation type="submission" date="2016-10" db="EMBL/GenBank/DDBJ databases">
        <authorList>
            <person name="Varghese N."/>
            <person name="Submissions S."/>
        </authorList>
    </citation>
    <scope>NUCLEOTIDE SEQUENCE [LARGE SCALE GENOMIC DNA]</scope>
    <source>
        <strain evidence="3">DSM 17908</strain>
    </source>
</reference>
<keyword evidence="4" id="KW-1185">Reference proteome</keyword>
<name>A0A1I3I7M8_9GAMM</name>
<dbReference type="Proteomes" id="UP000224607">
    <property type="component" value="Unassembled WGS sequence"/>
</dbReference>
<protein>
    <submittedName>
        <fullName evidence="2">Uncharacterized protein</fullName>
    </submittedName>
</protein>
<organism evidence="2 3">
    <name type="scientific">Xenorhabdus mauleonii</name>
    <dbReference type="NCBI Taxonomy" id="351675"/>
    <lineage>
        <taxon>Bacteria</taxon>
        <taxon>Pseudomonadati</taxon>
        <taxon>Pseudomonadota</taxon>
        <taxon>Gammaproteobacteria</taxon>
        <taxon>Enterobacterales</taxon>
        <taxon>Morganellaceae</taxon>
        <taxon>Xenorhabdus</taxon>
    </lineage>
</organism>
<evidence type="ECO:0000313" key="2">
    <source>
        <dbReference type="EMBL" id="SFI43867.1"/>
    </source>
</evidence>